<dbReference type="PANTHER" id="PTHR43792">
    <property type="entry name" value="GNAT FAMILY, PUTATIVE (AFU_ORTHOLOGUE AFUA_3G00765)-RELATED-RELATED"/>
    <property type="match status" value="1"/>
</dbReference>
<dbReference type="SUPFAM" id="SSF55729">
    <property type="entry name" value="Acyl-CoA N-acyltransferases (Nat)"/>
    <property type="match status" value="1"/>
</dbReference>
<dbReference type="InterPro" id="IPR016181">
    <property type="entry name" value="Acyl_CoA_acyltransferase"/>
</dbReference>
<evidence type="ECO:0000313" key="3">
    <source>
        <dbReference type="Proteomes" id="UP000294257"/>
    </source>
</evidence>
<evidence type="ECO:0000313" key="2">
    <source>
        <dbReference type="EMBL" id="RZS43717.1"/>
    </source>
</evidence>
<proteinExistence type="predicted"/>
<keyword evidence="2" id="KW-0808">Transferase</keyword>
<name>A0A4Q7L3A5_9PSEU</name>
<keyword evidence="3" id="KW-1185">Reference proteome</keyword>
<dbReference type="PANTHER" id="PTHR43792:SF16">
    <property type="entry name" value="N-ACETYLTRANSFERASE DOMAIN-CONTAINING PROTEIN"/>
    <property type="match status" value="1"/>
</dbReference>
<dbReference type="EMBL" id="SGWQ01000002">
    <property type="protein sequence ID" value="RZS43717.1"/>
    <property type="molecule type" value="Genomic_DNA"/>
</dbReference>
<dbReference type="InterPro" id="IPR000182">
    <property type="entry name" value="GNAT_dom"/>
</dbReference>
<dbReference type="Gene3D" id="3.40.630.30">
    <property type="match status" value="1"/>
</dbReference>
<gene>
    <name evidence="2" type="ORF">EV193_102698</name>
</gene>
<reference evidence="2 3" key="1">
    <citation type="submission" date="2019-02" db="EMBL/GenBank/DDBJ databases">
        <title>Genomic Encyclopedia of Type Strains, Phase IV (KMG-IV): sequencing the most valuable type-strain genomes for metagenomic binning, comparative biology and taxonomic classification.</title>
        <authorList>
            <person name="Goeker M."/>
        </authorList>
    </citation>
    <scope>NUCLEOTIDE SEQUENCE [LARGE SCALE GENOMIC DNA]</scope>
    <source>
        <strain evidence="2 3">DSM 101727</strain>
    </source>
</reference>
<feature type="domain" description="N-acetyltransferase" evidence="1">
    <location>
        <begin position="24"/>
        <end position="186"/>
    </location>
</feature>
<dbReference type="Pfam" id="PF13302">
    <property type="entry name" value="Acetyltransf_3"/>
    <property type="match status" value="1"/>
</dbReference>
<dbReference type="Proteomes" id="UP000294257">
    <property type="component" value="Unassembled WGS sequence"/>
</dbReference>
<dbReference type="AlphaFoldDB" id="A0A4Q7L3A5"/>
<dbReference type="RefSeq" id="WP_242613228.1">
    <property type="nucleotide sequence ID" value="NZ_SGWQ01000002.1"/>
</dbReference>
<organism evidence="2 3">
    <name type="scientific">Herbihabitans rhizosphaerae</name>
    <dbReference type="NCBI Taxonomy" id="1872711"/>
    <lineage>
        <taxon>Bacteria</taxon>
        <taxon>Bacillati</taxon>
        <taxon>Actinomycetota</taxon>
        <taxon>Actinomycetes</taxon>
        <taxon>Pseudonocardiales</taxon>
        <taxon>Pseudonocardiaceae</taxon>
        <taxon>Herbihabitans</taxon>
    </lineage>
</organism>
<protein>
    <submittedName>
        <fullName evidence="2">RimJ/RimL family protein N-acetyltransferase</fullName>
    </submittedName>
</protein>
<accession>A0A4Q7L3A5</accession>
<comment type="caution">
    <text evidence="2">The sequence shown here is derived from an EMBL/GenBank/DDBJ whole genome shotgun (WGS) entry which is preliminary data.</text>
</comment>
<dbReference type="PROSITE" id="PS51186">
    <property type="entry name" value="GNAT"/>
    <property type="match status" value="1"/>
</dbReference>
<evidence type="ECO:0000259" key="1">
    <source>
        <dbReference type="PROSITE" id="PS51186"/>
    </source>
</evidence>
<dbReference type="GO" id="GO:0016747">
    <property type="term" value="F:acyltransferase activity, transferring groups other than amino-acyl groups"/>
    <property type="evidence" value="ECO:0007669"/>
    <property type="project" value="InterPro"/>
</dbReference>
<sequence>METTAQPALRTERLHLVPLADAHLELEVELDSDPQVMRHLTGRAAPRAEVEQAHLRRIASAHEVPGLGFWIGFDADEFVGWWLLRPPNGPDQPKVAGEAEIGYRLMSRHWRRGYATEGGRELIRHGFEDSGLNRIFGQTLAVNTASRATMTALRLTFARAFVSQDPYGAAVPGADEGEVEYEITRAAWLGSRNATVSSPPR</sequence>
<dbReference type="InterPro" id="IPR051531">
    <property type="entry name" value="N-acetyltransferase"/>
</dbReference>